<sequence length="147" mass="16186">MIIDREGIQKIIPHRPPFLFVDRITEINDTRIVGEKDVTGDEWFFAGHFPGTPVMPGVLIVEAIAQTGACLALNARGFAGQIPYFAALDKVRFRRPVTPGARLVMECTVKWVRGRVGRVEGRAMVDGEVVAEGEFTFAMAQARAEAT</sequence>
<comment type="similarity">
    <text evidence="3 10">Belongs to the thioester dehydratase family. FabZ subfamily.</text>
</comment>
<evidence type="ECO:0000256" key="7">
    <source>
        <dbReference type="ARBA" id="ARBA00023098"/>
    </source>
</evidence>
<dbReference type="InterPro" id="IPR010084">
    <property type="entry name" value="FabZ"/>
</dbReference>
<comment type="caution">
    <text evidence="11">The sequence shown here is derived from an EMBL/GenBank/DDBJ whole genome shotgun (WGS) entry which is preliminary data.</text>
</comment>
<evidence type="ECO:0000313" key="13">
    <source>
        <dbReference type="Proteomes" id="UP000315217"/>
    </source>
</evidence>
<dbReference type="Proteomes" id="UP000318661">
    <property type="component" value="Unassembled WGS sequence"/>
</dbReference>
<name>A0A537LGI0_9BACT</name>
<evidence type="ECO:0000313" key="12">
    <source>
        <dbReference type="EMBL" id="TMJ13282.1"/>
    </source>
</evidence>
<dbReference type="SUPFAM" id="SSF54637">
    <property type="entry name" value="Thioesterase/thiol ester dehydrase-isomerase"/>
    <property type="match status" value="1"/>
</dbReference>
<keyword evidence="5 10" id="KW-0444">Lipid biosynthesis</keyword>
<dbReference type="GO" id="GO:0009245">
    <property type="term" value="P:lipid A biosynthetic process"/>
    <property type="evidence" value="ECO:0007669"/>
    <property type="project" value="UniProtKB-UniRule"/>
</dbReference>
<dbReference type="PANTHER" id="PTHR30272:SF1">
    <property type="entry name" value="3-HYDROXYACYL-[ACYL-CARRIER-PROTEIN] DEHYDRATASE"/>
    <property type="match status" value="1"/>
</dbReference>
<evidence type="ECO:0000256" key="3">
    <source>
        <dbReference type="ARBA" id="ARBA00009174"/>
    </source>
</evidence>
<dbReference type="GO" id="GO:0019171">
    <property type="term" value="F:(3R)-hydroxyacyl-[acyl-carrier-protein] dehydratase activity"/>
    <property type="evidence" value="ECO:0007669"/>
    <property type="project" value="UniProtKB-EC"/>
</dbReference>
<evidence type="ECO:0000256" key="2">
    <source>
        <dbReference type="ARBA" id="ARBA00004496"/>
    </source>
</evidence>
<dbReference type="GO" id="GO:0006633">
    <property type="term" value="P:fatty acid biosynthetic process"/>
    <property type="evidence" value="ECO:0007669"/>
    <property type="project" value="UniProtKB-UniRule"/>
</dbReference>
<evidence type="ECO:0000256" key="9">
    <source>
        <dbReference type="ARBA" id="ARBA00025049"/>
    </source>
</evidence>
<dbReference type="PANTHER" id="PTHR30272">
    <property type="entry name" value="3-HYDROXYACYL-[ACYL-CARRIER-PROTEIN] DEHYDRATASE"/>
    <property type="match status" value="1"/>
</dbReference>
<comment type="subcellular location">
    <subcellularLocation>
        <location evidence="2 10">Cytoplasm</location>
    </subcellularLocation>
</comment>
<protein>
    <recommendedName>
        <fullName evidence="10">3-hydroxyacyl-[acyl-carrier-protein] dehydratase FabZ</fullName>
        <ecNumber evidence="10">4.2.1.59</ecNumber>
    </recommendedName>
    <alternativeName>
        <fullName evidence="10">(3R)-hydroxymyristoyl-[acyl-carrier-protein] dehydratase</fullName>
        <shortName evidence="10">(3R)-hydroxymyristoyl-ACP dehydrase</shortName>
    </alternativeName>
    <alternativeName>
        <fullName evidence="10">Beta-hydroxyacyl-ACP dehydratase</fullName>
    </alternativeName>
</protein>
<dbReference type="NCBIfam" id="TIGR01750">
    <property type="entry name" value="fabZ"/>
    <property type="match status" value="1"/>
</dbReference>
<evidence type="ECO:0000256" key="6">
    <source>
        <dbReference type="ARBA" id="ARBA00022556"/>
    </source>
</evidence>
<accession>A0A537LGI0</accession>
<evidence type="ECO:0000256" key="10">
    <source>
        <dbReference type="HAMAP-Rule" id="MF_00406"/>
    </source>
</evidence>
<dbReference type="InterPro" id="IPR029069">
    <property type="entry name" value="HotDog_dom_sf"/>
</dbReference>
<organism evidence="11 14">
    <name type="scientific">Candidatus Segetimicrobium genomatis</name>
    <dbReference type="NCBI Taxonomy" id="2569760"/>
    <lineage>
        <taxon>Bacteria</taxon>
        <taxon>Bacillati</taxon>
        <taxon>Candidatus Sysuimicrobiota</taxon>
        <taxon>Candidatus Sysuimicrobiia</taxon>
        <taxon>Candidatus Sysuimicrobiales</taxon>
        <taxon>Candidatus Segetimicrobiaceae</taxon>
        <taxon>Candidatus Segetimicrobium</taxon>
    </lineage>
</organism>
<comment type="function">
    <text evidence="9 10">Involved in unsaturated fatty acids biosynthesis. Catalyzes the dehydration of short chain beta-hydroxyacyl-ACPs and long chain saturated and unsaturated beta-hydroxyacyl-ACPs.</text>
</comment>
<dbReference type="EMBL" id="VBAJ01000196">
    <property type="protein sequence ID" value="TMJ07095.1"/>
    <property type="molecule type" value="Genomic_DNA"/>
</dbReference>
<dbReference type="Pfam" id="PF07977">
    <property type="entry name" value="FabA"/>
    <property type="match status" value="1"/>
</dbReference>
<dbReference type="GO" id="GO:0005737">
    <property type="term" value="C:cytoplasm"/>
    <property type="evidence" value="ECO:0007669"/>
    <property type="project" value="UniProtKB-SubCell"/>
</dbReference>
<dbReference type="EC" id="4.2.1.59" evidence="10"/>
<keyword evidence="8 10" id="KW-0456">Lyase</keyword>
<dbReference type="GO" id="GO:0016020">
    <property type="term" value="C:membrane"/>
    <property type="evidence" value="ECO:0007669"/>
    <property type="project" value="GOC"/>
</dbReference>
<dbReference type="InterPro" id="IPR013114">
    <property type="entry name" value="FabA_FabZ"/>
</dbReference>
<evidence type="ECO:0000256" key="5">
    <source>
        <dbReference type="ARBA" id="ARBA00022516"/>
    </source>
</evidence>
<dbReference type="HAMAP" id="MF_00406">
    <property type="entry name" value="FabZ"/>
    <property type="match status" value="1"/>
</dbReference>
<gene>
    <name evidence="10 11" type="primary">fabZ</name>
    <name evidence="12" type="ORF">E6G98_00885</name>
    <name evidence="11" type="ORF">E6G99_07835</name>
</gene>
<evidence type="ECO:0000256" key="4">
    <source>
        <dbReference type="ARBA" id="ARBA00022490"/>
    </source>
</evidence>
<comment type="catalytic activity">
    <reaction evidence="1 10">
        <text>a (3R)-hydroxyacyl-[ACP] = a (2E)-enoyl-[ACP] + H2O</text>
        <dbReference type="Rhea" id="RHEA:13097"/>
        <dbReference type="Rhea" id="RHEA-COMP:9925"/>
        <dbReference type="Rhea" id="RHEA-COMP:9945"/>
        <dbReference type="ChEBI" id="CHEBI:15377"/>
        <dbReference type="ChEBI" id="CHEBI:78784"/>
        <dbReference type="ChEBI" id="CHEBI:78827"/>
        <dbReference type="EC" id="4.2.1.59"/>
    </reaction>
</comment>
<dbReference type="AlphaFoldDB" id="A0A537LGI0"/>
<dbReference type="EMBL" id="VBAI01000009">
    <property type="protein sequence ID" value="TMJ13282.1"/>
    <property type="molecule type" value="Genomic_DNA"/>
</dbReference>
<dbReference type="Gene3D" id="3.10.129.10">
    <property type="entry name" value="Hotdog Thioesterase"/>
    <property type="match status" value="1"/>
</dbReference>
<reference evidence="13 14" key="1">
    <citation type="journal article" date="2019" name="Nat. Microbiol.">
        <title>Mediterranean grassland soil C-N compound turnover is dependent on rainfall and depth, and is mediated by genomically divergent microorganisms.</title>
        <authorList>
            <person name="Diamond S."/>
            <person name="Andeer P.F."/>
            <person name="Li Z."/>
            <person name="Crits-Christoph A."/>
            <person name="Burstein D."/>
            <person name="Anantharaman K."/>
            <person name="Lane K.R."/>
            <person name="Thomas B.C."/>
            <person name="Pan C."/>
            <person name="Northen T.R."/>
            <person name="Banfield J.F."/>
        </authorList>
    </citation>
    <scope>NUCLEOTIDE SEQUENCE [LARGE SCALE GENOMIC DNA]</scope>
    <source>
        <strain evidence="12">NP_1</strain>
        <strain evidence="11">NP_2</strain>
    </source>
</reference>
<evidence type="ECO:0000256" key="1">
    <source>
        <dbReference type="ARBA" id="ARBA00001055"/>
    </source>
</evidence>
<dbReference type="NCBIfam" id="NF000582">
    <property type="entry name" value="PRK00006.1"/>
    <property type="match status" value="1"/>
</dbReference>
<evidence type="ECO:0000313" key="14">
    <source>
        <dbReference type="Proteomes" id="UP000318661"/>
    </source>
</evidence>
<keyword evidence="4 10" id="KW-0963">Cytoplasm</keyword>
<feature type="active site" evidence="10">
    <location>
        <position position="48"/>
    </location>
</feature>
<proteinExistence type="inferred from homology"/>
<dbReference type="Proteomes" id="UP000315217">
    <property type="component" value="Unassembled WGS sequence"/>
</dbReference>
<evidence type="ECO:0000256" key="8">
    <source>
        <dbReference type="ARBA" id="ARBA00023239"/>
    </source>
</evidence>
<dbReference type="CDD" id="cd01288">
    <property type="entry name" value="FabZ"/>
    <property type="match status" value="1"/>
</dbReference>
<keyword evidence="6 10" id="KW-0441">Lipid A biosynthesis</keyword>
<keyword evidence="7 10" id="KW-0443">Lipid metabolism</keyword>
<dbReference type="FunFam" id="3.10.129.10:FF:000001">
    <property type="entry name" value="3-hydroxyacyl-[acyl-carrier-protein] dehydratase FabZ"/>
    <property type="match status" value="1"/>
</dbReference>
<evidence type="ECO:0000313" key="11">
    <source>
        <dbReference type="EMBL" id="TMJ07095.1"/>
    </source>
</evidence>